<protein>
    <submittedName>
        <fullName evidence="1">Uncharacterized protein</fullName>
    </submittedName>
</protein>
<sequence length="90" mass="10263">MEKKKKQIEKELLISLHCISIKNGTQFGNTLYLSTDERASSTESGGLKVWCRSKTSLPRSGPCWSESGFLRARWWAPARLRHSDCETFSI</sequence>
<reference evidence="1 2" key="1">
    <citation type="journal article" date="2018" name="Sci. Rep.">
        <title>Genomic signatures of local adaptation to the degree of environmental predictability in rotifers.</title>
        <authorList>
            <person name="Franch-Gras L."/>
            <person name="Hahn C."/>
            <person name="Garcia-Roger E.M."/>
            <person name="Carmona M.J."/>
            <person name="Serra M."/>
            <person name="Gomez A."/>
        </authorList>
    </citation>
    <scope>NUCLEOTIDE SEQUENCE [LARGE SCALE GENOMIC DNA]</scope>
    <source>
        <strain evidence="1">HYR1</strain>
    </source>
</reference>
<evidence type="ECO:0000313" key="1">
    <source>
        <dbReference type="EMBL" id="RNA31104.1"/>
    </source>
</evidence>
<evidence type="ECO:0000313" key="2">
    <source>
        <dbReference type="Proteomes" id="UP000276133"/>
    </source>
</evidence>
<dbReference type="EMBL" id="REGN01001987">
    <property type="protein sequence ID" value="RNA31104.1"/>
    <property type="molecule type" value="Genomic_DNA"/>
</dbReference>
<dbReference type="AlphaFoldDB" id="A0A3M7S5J3"/>
<organism evidence="1 2">
    <name type="scientific">Brachionus plicatilis</name>
    <name type="common">Marine rotifer</name>
    <name type="synonym">Brachionus muelleri</name>
    <dbReference type="NCBI Taxonomy" id="10195"/>
    <lineage>
        <taxon>Eukaryota</taxon>
        <taxon>Metazoa</taxon>
        <taxon>Spiralia</taxon>
        <taxon>Gnathifera</taxon>
        <taxon>Rotifera</taxon>
        <taxon>Eurotatoria</taxon>
        <taxon>Monogononta</taxon>
        <taxon>Pseudotrocha</taxon>
        <taxon>Ploima</taxon>
        <taxon>Brachionidae</taxon>
        <taxon>Brachionus</taxon>
    </lineage>
</organism>
<comment type="caution">
    <text evidence="1">The sequence shown here is derived from an EMBL/GenBank/DDBJ whole genome shotgun (WGS) entry which is preliminary data.</text>
</comment>
<accession>A0A3M7S5J3</accession>
<dbReference type="Proteomes" id="UP000276133">
    <property type="component" value="Unassembled WGS sequence"/>
</dbReference>
<keyword evidence="2" id="KW-1185">Reference proteome</keyword>
<gene>
    <name evidence="1" type="ORF">BpHYR1_019955</name>
</gene>
<proteinExistence type="predicted"/>
<name>A0A3M7S5J3_BRAPC</name>